<dbReference type="Proteomes" id="UP000789396">
    <property type="component" value="Unassembled WGS sequence"/>
</dbReference>
<name>A0A9N9JK75_9GLOM</name>
<evidence type="ECO:0000313" key="2">
    <source>
        <dbReference type="Proteomes" id="UP000789396"/>
    </source>
</evidence>
<dbReference type="AlphaFoldDB" id="A0A9N9JK75"/>
<gene>
    <name evidence="1" type="ORF">RFULGI_LOCUS15970</name>
</gene>
<reference evidence="1" key="1">
    <citation type="submission" date="2021-06" db="EMBL/GenBank/DDBJ databases">
        <authorList>
            <person name="Kallberg Y."/>
            <person name="Tangrot J."/>
            <person name="Rosling A."/>
        </authorList>
    </citation>
    <scope>NUCLEOTIDE SEQUENCE</scope>
    <source>
        <strain evidence="1">IN212</strain>
    </source>
</reference>
<protein>
    <submittedName>
        <fullName evidence="1">9704_t:CDS:1</fullName>
    </submittedName>
</protein>
<dbReference type="EMBL" id="CAJVPZ010054093">
    <property type="protein sequence ID" value="CAG8782718.1"/>
    <property type="molecule type" value="Genomic_DNA"/>
</dbReference>
<organism evidence="1 2">
    <name type="scientific">Racocetra fulgida</name>
    <dbReference type="NCBI Taxonomy" id="60492"/>
    <lineage>
        <taxon>Eukaryota</taxon>
        <taxon>Fungi</taxon>
        <taxon>Fungi incertae sedis</taxon>
        <taxon>Mucoromycota</taxon>
        <taxon>Glomeromycotina</taxon>
        <taxon>Glomeromycetes</taxon>
        <taxon>Diversisporales</taxon>
        <taxon>Gigasporaceae</taxon>
        <taxon>Racocetra</taxon>
    </lineage>
</organism>
<evidence type="ECO:0000313" key="1">
    <source>
        <dbReference type="EMBL" id="CAG8782718.1"/>
    </source>
</evidence>
<sequence>MYIRDQTNLNDLDAITGVVLQDIIILIANKLKKDFSHYINKKLISLLVWKLQRVSNANASDANIHISESEFKLK</sequence>
<comment type="caution">
    <text evidence="1">The sequence shown here is derived from an EMBL/GenBank/DDBJ whole genome shotgun (WGS) entry which is preliminary data.</text>
</comment>
<proteinExistence type="predicted"/>
<keyword evidence="2" id="KW-1185">Reference proteome</keyword>
<accession>A0A9N9JK75</accession>
<feature type="non-terminal residue" evidence="1">
    <location>
        <position position="74"/>
    </location>
</feature>